<evidence type="ECO:0000256" key="1">
    <source>
        <dbReference type="SAM" id="MobiDB-lite"/>
    </source>
</evidence>
<protein>
    <submittedName>
        <fullName evidence="2">Uncharacterized protein</fullName>
    </submittedName>
</protein>
<dbReference type="EMBL" id="SRLO01006199">
    <property type="protein sequence ID" value="TNN28987.1"/>
    <property type="molecule type" value="Genomic_DNA"/>
</dbReference>
<reference evidence="2 3" key="1">
    <citation type="submission" date="2019-03" db="EMBL/GenBank/DDBJ databases">
        <title>First draft genome of Liparis tanakae, snailfish: a comprehensive survey of snailfish specific genes.</title>
        <authorList>
            <person name="Kim W."/>
            <person name="Song I."/>
            <person name="Jeong J.-H."/>
            <person name="Kim D."/>
            <person name="Kim S."/>
            <person name="Ryu S."/>
            <person name="Song J.Y."/>
            <person name="Lee S.K."/>
        </authorList>
    </citation>
    <scope>NUCLEOTIDE SEQUENCE [LARGE SCALE GENOMIC DNA]</scope>
    <source>
        <tissue evidence="2">Muscle</tissue>
    </source>
</reference>
<keyword evidence="3" id="KW-1185">Reference proteome</keyword>
<feature type="compositionally biased region" description="Basic and acidic residues" evidence="1">
    <location>
        <begin position="64"/>
        <end position="79"/>
    </location>
</feature>
<evidence type="ECO:0000313" key="3">
    <source>
        <dbReference type="Proteomes" id="UP000314294"/>
    </source>
</evidence>
<comment type="caution">
    <text evidence="2">The sequence shown here is derived from an EMBL/GenBank/DDBJ whole genome shotgun (WGS) entry which is preliminary data.</text>
</comment>
<accession>A0A4Z2EJ65</accession>
<evidence type="ECO:0000313" key="2">
    <source>
        <dbReference type="EMBL" id="TNN28987.1"/>
    </source>
</evidence>
<dbReference type="Proteomes" id="UP000314294">
    <property type="component" value="Unassembled WGS sequence"/>
</dbReference>
<proteinExistence type="predicted"/>
<dbReference type="AlphaFoldDB" id="A0A4Z2EJ65"/>
<feature type="region of interest" description="Disordered" evidence="1">
    <location>
        <begin position="51"/>
        <end position="79"/>
    </location>
</feature>
<name>A0A4Z2EJ65_9TELE</name>
<gene>
    <name evidence="2" type="ORF">EYF80_060864</name>
</gene>
<sequence length="79" mass="8628">MAVCVLNVLPVSAGLVHGKAAMFPSSARRYSPRSRELPVFSGCRSQPLCSAGARTVNRPRRRRAEQAEQKASEAESTRE</sequence>
<organism evidence="2 3">
    <name type="scientific">Liparis tanakae</name>
    <name type="common">Tanaka's snailfish</name>
    <dbReference type="NCBI Taxonomy" id="230148"/>
    <lineage>
        <taxon>Eukaryota</taxon>
        <taxon>Metazoa</taxon>
        <taxon>Chordata</taxon>
        <taxon>Craniata</taxon>
        <taxon>Vertebrata</taxon>
        <taxon>Euteleostomi</taxon>
        <taxon>Actinopterygii</taxon>
        <taxon>Neopterygii</taxon>
        <taxon>Teleostei</taxon>
        <taxon>Neoteleostei</taxon>
        <taxon>Acanthomorphata</taxon>
        <taxon>Eupercaria</taxon>
        <taxon>Perciformes</taxon>
        <taxon>Cottioidei</taxon>
        <taxon>Cottales</taxon>
        <taxon>Liparidae</taxon>
        <taxon>Liparis</taxon>
    </lineage>
</organism>